<name>A0A0K2GZ29_9CORY</name>
<evidence type="ECO:0000256" key="3">
    <source>
        <dbReference type="SAM" id="MobiDB-lite"/>
    </source>
</evidence>
<keyword evidence="2" id="KW-0378">Hydrolase</keyword>
<dbReference type="Gene3D" id="2.40.10.120">
    <property type="match status" value="1"/>
</dbReference>
<dbReference type="OrthoDB" id="9758917at2"/>
<dbReference type="GO" id="GO:0006508">
    <property type="term" value="P:proteolysis"/>
    <property type="evidence" value="ECO:0007669"/>
    <property type="project" value="UniProtKB-KW"/>
</dbReference>
<dbReference type="InterPro" id="IPR009003">
    <property type="entry name" value="Peptidase_S1_PA"/>
</dbReference>
<dbReference type="STRING" id="1408189.CLAC_04300"/>
<keyword evidence="6" id="KW-1185">Reference proteome</keyword>
<dbReference type="Pfam" id="PF00595">
    <property type="entry name" value="PDZ"/>
    <property type="match status" value="1"/>
</dbReference>
<evidence type="ECO:0000313" key="6">
    <source>
        <dbReference type="Proteomes" id="UP000058446"/>
    </source>
</evidence>
<dbReference type="SMART" id="SM00228">
    <property type="entry name" value="PDZ"/>
    <property type="match status" value="1"/>
</dbReference>
<dbReference type="Gene3D" id="2.30.42.10">
    <property type="match status" value="1"/>
</dbReference>
<feature type="domain" description="PDZ" evidence="4">
    <location>
        <begin position="350"/>
        <end position="433"/>
    </location>
</feature>
<dbReference type="PROSITE" id="PS50106">
    <property type="entry name" value="PDZ"/>
    <property type="match status" value="1"/>
</dbReference>
<keyword evidence="1 5" id="KW-0645">Protease</keyword>
<evidence type="ECO:0000256" key="2">
    <source>
        <dbReference type="ARBA" id="ARBA00022801"/>
    </source>
</evidence>
<dbReference type="SUPFAM" id="SSF50494">
    <property type="entry name" value="Trypsin-like serine proteases"/>
    <property type="match status" value="1"/>
</dbReference>
<feature type="region of interest" description="Disordered" evidence="3">
    <location>
        <begin position="1"/>
        <end position="57"/>
    </location>
</feature>
<dbReference type="EMBL" id="CP006841">
    <property type="protein sequence ID" value="ALA67052.1"/>
    <property type="molecule type" value="Genomic_DNA"/>
</dbReference>
<dbReference type="InterPro" id="IPR001940">
    <property type="entry name" value="Peptidase_S1C"/>
</dbReference>
<evidence type="ECO:0000256" key="1">
    <source>
        <dbReference type="ARBA" id="ARBA00022670"/>
    </source>
</evidence>
<proteinExistence type="predicted"/>
<gene>
    <name evidence="5" type="ORF">CLAC_04300</name>
</gene>
<dbReference type="InterPro" id="IPR051201">
    <property type="entry name" value="Chloro_Bact_Ser_Proteases"/>
</dbReference>
<protein>
    <submittedName>
        <fullName evidence="5">Serine protease</fullName>
    </submittedName>
</protein>
<dbReference type="InterPro" id="IPR001478">
    <property type="entry name" value="PDZ"/>
</dbReference>
<dbReference type="PANTHER" id="PTHR43343">
    <property type="entry name" value="PEPTIDASE S12"/>
    <property type="match status" value="1"/>
</dbReference>
<dbReference type="PRINTS" id="PR00834">
    <property type="entry name" value="PROTEASES2C"/>
</dbReference>
<dbReference type="SUPFAM" id="SSF50156">
    <property type="entry name" value="PDZ domain-like"/>
    <property type="match status" value="1"/>
</dbReference>
<accession>A0A0K2GZ29</accession>
<dbReference type="GO" id="GO:0004252">
    <property type="term" value="F:serine-type endopeptidase activity"/>
    <property type="evidence" value="ECO:0007669"/>
    <property type="project" value="InterPro"/>
</dbReference>
<sequence length="443" mass="45140">MTDHPTDQPGIADSPFAPGADRAEATGGLQRGPKDPSLADAATAEPESSPWRESWSRMVAGRPARKVSAERAERKPVVPHVGVRRVIFGNDVPWRVVAASAAAVLAIGGIGGFVGGWAGKTFRADYQRVELQQVEGRPGDGSMTQIGKVAEALRPAVVSIAVQAGQVSGVGSGFVIDDKGHILTNNHVVSAVADKPDMEISVTFYDGANLKEVPAKVVGRDTKTDLAVIQVVDVAGLTVAQLGDSNKLAVGDTVIAMGSPQGLGGTVTSGIISALNRPVRLQAEGTDTDGFADAIQTDASINPGNSGGPLVDIRGAVIGINTVIYTVSGGSQGLGFSIPINSAVAVAEQLIAGEEPSHPGIGVTARTVSNGAFSGAEVATILPGGVADRDGLREGDVITAVGDRSVSSADELTVALWTVGAGNETVMKVVRDGAEMDVSIAPE</sequence>
<dbReference type="PATRIC" id="fig|1408189.4.peg.861"/>
<evidence type="ECO:0000259" key="4">
    <source>
        <dbReference type="PROSITE" id="PS50106"/>
    </source>
</evidence>
<dbReference type="RefSeq" id="WP_156324772.1">
    <property type="nucleotide sequence ID" value="NZ_CP006841.1"/>
</dbReference>
<organism evidence="5 6">
    <name type="scientific">Corynebacterium lactis RW2-5</name>
    <dbReference type="NCBI Taxonomy" id="1408189"/>
    <lineage>
        <taxon>Bacteria</taxon>
        <taxon>Bacillati</taxon>
        <taxon>Actinomycetota</taxon>
        <taxon>Actinomycetes</taxon>
        <taxon>Mycobacteriales</taxon>
        <taxon>Corynebacteriaceae</taxon>
        <taxon>Corynebacterium</taxon>
    </lineage>
</organism>
<dbReference type="Pfam" id="PF13365">
    <property type="entry name" value="Trypsin_2"/>
    <property type="match status" value="1"/>
</dbReference>
<dbReference type="KEGG" id="clw:CLAC_04300"/>
<reference evidence="5 6" key="1">
    <citation type="submission" date="2013-10" db="EMBL/GenBank/DDBJ databases">
        <title>Complete genome sequence of Corynebacterium lactis DSM 45799(T), isolated from raw cow milk.</title>
        <authorList>
            <person name="Ruckert C."/>
            <person name="Albersmeier A."/>
            <person name="Lipski A."/>
            <person name="Kalinowski J."/>
        </authorList>
    </citation>
    <scope>NUCLEOTIDE SEQUENCE [LARGE SCALE GENOMIC DNA]</scope>
    <source>
        <strain evidence="5 6">RW2-5</strain>
    </source>
</reference>
<dbReference type="PANTHER" id="PTHR43343:SF3">
    <property type="entry name" value="PROTEASE DO-LIKE 8, CHLOROPLASTIC"/>
    <property type="match status" value="1"/>
</dbReference>
<dbReference type="InterPro" id="IPR036034">
    <property type="entry name" value="PDZ_sf"/>
</dbReference>
<evidence type="ECO:0000313" key="5">
    <source>
        <dbReference type="EMBL" id="ALA67052.1"/>
    </source>
</evidence>
<dbReference type="Proteomes" id="UP000058446">
    <property type="component" value="Chromosome"/>
</dbReference>
<feature type="compositionally biased region" description="Low complexity" evidence="3">
    <location>
        <begin position="45"/>
        <end position="57"/>
    </location>
</feature>
<dbReference type="AlphaFoldDB" id="A0A0K2GZ29"/>